<organism evidence="1 2">
    <name type="scientific">Mycolicibacterium austroafricanum</name>
    <name type="common">Mycobacterium austroafricanum</name>
    <dbReference type="NCBI Taxonomy" id="39687"/>
    <lineage>
        <taxon>Bacteria</taxon>
        <taxon>Bacillati</taxon>
        <taxon>Actinomycetota</taxon>
        <taxon>Actinomycetes</taxon>
        <taxon>Mycobacteriales</taxon>
        <taxon>Mycobacteriaceae</taxon>
        <taxon>Mycolicibacterium</taxon>
    </lineage>
</organism>
<evidence type="ECO:0000313" key="2">
    <source>
        <dbReference type="Proteomes" id="UP001172687"/>
    </source>
</evidence>
<sequence>MTFVVDAPLVLARDQAGRVHHCYAGAVIPWLSDEQRKHFLDLNLVHEVGEVQADEERTVALESGGSKPDSEATKPDLIAWVLANVVKDDESEYSEAELKRLTKDDLWALIDGVEGDPDAGSED</sequence>
<accession>A0ABT8HLC7</accession>
<dbReference type="Proteomes" id="UP001172687">
    <property type="component" value="Unassembled WGS sequence"/>
</dbReference>
<dbReference type="RefSeq" id="WP_301161756.1">
    <property type="nucleotide sequence ID" value="NZ_JAUHTC010000091.1"/>
</dbReference>
<gene>
    <name evidence="1" type="ORF">QYF68_26580</name>
</gene>
<keyword evidence="2" id="KW-1185">Reference proteome</keyword>
<name>A0ABT8HLC7_MYCAO</name>
<protein>
    <submittedName>
        <fullName evidence="1">Uncharacterized protein</fullName>
    </submittedName>
</protein>
<comment type="caution">
    <text evidence="1">The sequence shown here is derived from an EMBL/GenBank/DDBJ whole genome shotgun (WGS) entry which is preliminary data.</text>
</comment>
<reference evidence="1" key="1">
    <citation type="submission" date="2023-07" db="EMBL/GenBank/DDBJ databases">
        <title>Degradation of tert-butanol by M. austroafricanum TBA100.</title>
        <authorList>
            <person name="Helbich S."/>
            <person name="Vainshtein Y."/>
        </authorList>
    </citation>
    <scope>NUCLEOTIDE SEQUENCE</scope>
    <source>
        <strain evidence="1">TBA100</strain>
    </source>
</reference>
<proteinExistence type="predicted"/>
<dbReference type="EMBL" id="JAUHTC010000091">
    <property type="protein sequence ID" value="MDN4521360.1"/>
    <property type="molecule type" value="Genomic_DNA"/>
</dbReference>
<evidence type="ECO:0000313" key="1">
    <source>
        <dbReference type="EMBL" id="MDN4521360.1"/>
    </source>
</evidence>